<gene>
    <name evidence="5" type="ORF">FBZ93_109347</name>
</gene>
<dbReference type="InterPro" id="IPR009057">
    <property type="entry name" value="Homeodomain-like_sf"/>
</dbReference>
<evidence type="ECO:0000313" key="5">
    <source>
        <dbReference type="EMBL" id="TWB94907.1"/>
    </source>
</evidence>
<dbReference type="Proteomes" id="UP000321304">
    <property type="component" value="Unassembled WGS sequence"/>
</dbReference>
<dbReference type="GO" id="GO:0003700">
    <property type="term" value="F:DNA-binding transcription factor activity"/>
    <property type="evidence" value="ECO:0007669"/>
    <property type="project" value="InterPro"/>
</dbReference>
<dbReference type="Gene3D" id="1.10.10.60">
    <property type="entry name" value="Homeodomain-like"/>
    <property type="match status" value="1"/>
</dbReference>
<dbReference type="PANTHER" id="PTHR47894:SF1">
    <property type="entry name" value="HTH-TYPE TRANSCRIPTIONAL REGULATOR VQSM"/>
    <property type="match status" value="1"/>
</dbReference>
<feature type="domain" description="HTH araC/xylS-type" evidence="4">
    <location>
        <begin position="245"/>
        <end position="342"/>
    </location>
</feature>
<dbReference type="InterPro" id="IPR018060">
    <property type="entry name" value="HTH_AraC"/>
</dbReference>
<dbReference type="GO" id="GO:0005829">
    <property type="term" value="C:cytosol"/>
    <property type="evidence" value="ECO:0007669"/>
    <property type="project" value="TreeGrafter"/>
</dbReference>
<evidence type="ECO:0000256" key="1">
    <source>
        <dbReference type="ARBA" id="ARBA00023015"/>
    </source>
</evidence>
<dbReference type="EMBL" id="VITY01000009">
    <property type="protein sequence ID" value="TWB94907.1"/>
    <property type="molecule type" value="Genomic_DNA"/>
</dbReference>
<keyword evidence="2" id="KW-0238">DNA-binding</keyword>
<keyword evidence="1" id="KW-0805">Transcription regulation</keyword>
<dbReference type="PANTHER" id="PTHR47894">
    <property type="entry name" value="HTH-TYPE TRANSCRIPTIONAL REGULATOR GADX"/>
    <property type="match status" value="1"/>
</dbReference>
<evidence type="ECO:0000259" key="4">
    <source>
        <dbReference type="PROSITE" id="PS01124"/>
    </source>
</evidence>
<dbReference type="GO" id="GO:0000976">
    <property type="term" value="F:transcription cis-regulatory region binding"/>
    <property type="evidence" value="ECO:0007669"/>
    <property type="project" value="TreeGrafter"/>
</dbReference>
<dbReference type="SMART" id="SM00342">
    <property type="entry name" value="HTH_ARAC"/>
    <property type="match status" value="1"/>
</dbReference>
<protein>
    <submittedName>
        <fullName evidence="5">AraC family transcriptional regulator</fullName>
    </submittedName>
</protein>
<reference evidence="5 6" key="1">
    <citation type="submission" date="2019-06" db="EMBL/GenBank/DDBJ databases">
        <title>Genomic Encyclopedia of Type Strains, Phase IV (KMG-V): Genome sequencing to study the core and pangenomes of soil and plant-associated prokaryotes.</title>
        <authorList>
            <person name="Whitman W."/>
        </authorList>
    </citation>
    <scope>NUCLEOTIDE SEQUENCE [LARGE SCALE GENOMIC DNA]</scope>
    <source>
        <strain evidence="5 6">BR 10355</strain>
    </source>
</reference>
<dbReference type="SUPFAM" id="SSF46689">
    <property type="entry name" value="Homeodomain-like"/>
    <property type="match status" value="1"/>
</dbReference>
<evidence type="ECO:0000313" key="6">
    <source>
        <dbReference type="Proteomes" id="UP000321304"/>
    </source>
</evidence>
<evidence type="ECO:0000256" key="2">
    <source>
        <dbReference type="ARBA" id="ARBA00023125"/>
    </source>
</evidence>
<dbReference type="Pfam" id="PF12625">
    <property type="entry name" value="Arabinose_bd"/>
    <property type="match status" value="1"/>
</dbReference>
<comment type="caution">
    <text evidence="5">The sequence shown here is derived from an EMBL/GenBank/DDBJ whole genome shotgun (WGS) entry which is preliminary data.</text>
</comment>
<organism evidence="5 6">
    <name type="scientific">Bradyrhizobium macuxiense</name>
    <dbReference type="NCBI Taxonomy" id="1755647"/>
    <lineage>
        <taxon>Bacteria</taxon>
        <taxon>Pseudomonadati</taxon>
        <taxon>Pseudomonadota</taxon>
        <taxon>Alphaproteobacteria</taxon>
        <taxon>Hyphomicrobiales</taxon>
        <taxon>Nitrobacteraceae</taxon>
        <taxon>Bradyrhizobium</taxon>
    </lineage>
</organism>
<proteinExistence type="predicted"/>
<evidence type="ECO:0000256" key="3">
    <source>
        <dbReference type="ARBA" id="ARBA00023163"/>
    </source>
</evidence>
<dbReference type="Pfam" id="PF12833">
    <property type="entry name" value="HTH_18"/>
    <property type="match status" value="1"/>
</dbReference>
<keyword evidence="6" id="KW-1185">Reference proteome</keyword>
<dbReference type="PROSITE" id="PS01124">
    <property type="entry name" value="HTH_ARAC_FAMILY_2"/>
    <property type="match status" value="1"/>
</dbReference>
<accession>A0A560LHR1</accession>
<sequence>MYHPSPNLLQCLYSPQRIAAVVDVLSEDGISASRTLGGADLRSADLRDSSVRVSYRQVETVFRNAMRLSRDPAIAFRAGARMHVLAYGMYGYAMLSSPTRAEVIDFAAKYGRVLGTVADIDFARKDDTVSCLFDPLLSRDPAHDVYRFALEFAFAAYQTLSRDIYGGSFRFSKLSAAYTTPPHAKTYDRIFQCPVEFGQCKNVMEFDTAWIDHPAARPDEMTRAMAGRICHQHLDRIRRDDGLAADIRRRLLEHPGRFPSIEAMAAELAIHPRTFRRRLQLQQQTYRQIVSEVRMQLALGYLRNTQMTNDEIAARLDYSDAANFRHAFVRWTGKSPSDFRNGRASSLAARVQESLADVPN</sequence>
<dbReference type="InterPro" id="IPR032687">
    <property type="entry name" value="AraC-type_N"/>
</dbReference>
<name>A0A560LHR1_9BRAD</name>
<keyword evidence="3" id="KW-0804">Transcription</keyword>
<dbReference type="RefSeq" id="WP_246667630.1">
    <property type="nucleotide sequence ID" value="NZ_VITY01000009.1"/>
</dbReference>
<dbReference type="AlphaFoldDB" id="A0A560LHR1"/>